<evidence type="ECO:0000259" key="15">
    <source>
        <dbReference type="PROSITE" id="PS50255"/>
    </source>
</evidence>
<dbReference type="Pfam" id="PF00173">
    <property type="entry name" value="Cyt-b5"/>
    <property type="match status" value="1"/>
</dbReference>
<evidence type="ECO:0000256" key="4">
    <source>
        <dbReference type="ARBA" id="ARBA00022692"/>
    </source>
</evidence>
<sequence>LGNRVEEGEMASLKKVTRAEVAEHNNNRSTWIVMSNKVYDVTKFLDEHPGGCEVLLEQAGVDGTEAYEDVGHSTDAREMREGYLVAEIVDDEKQTYSYDKKTWDTKATEKPGESQSLMDILTYPALIAVIIALVYYLLFA</sequence>
<keyword evidence="2" id="KW-0813">Transport</keyword>
<dbReference type="InterPro" id="IPR050668">
    <property type="entry name" value="Cytochrome_b5"/>
</dbReference>
<dbReference type="PANTHER" id="PTHR19359">
    <property type="entry name" value="CYTOCHROME B5"/>
    <property type="match status" value="1"/>
</dbReference>
<accession>A0A183UZ77</accession>
<dbReference type="SUPFAM" id="SSF55856">
    <property type="entry name" value="Cytochrome b5-like heme/steroid binding domain"/>
    <property type="match status" value="1"/>
</dbReference>
<evidence type="ECO:0000313" key="16">
    <source>
        <dbReference type="Proteomes" id="UP000050794"/>
    </source>
</evidence>
<dbReference type="GO" id="GO:0046872">
    <property type="term" value="F:metal ion binding"/>
    <property type="evidence" value="ECO:0007669"/>
    <property type="project" value="UniProtKB-UniRule"/>
</dbReference>
<evidence type="ECO:0000256" key="9">
    <source>
        <dbReference type="ARBA" id="ARBA00023004"/>
    </source>
</evidence>
<evidence type="ECO:0000256" key="8">
    <source>
        <dbReference type="ARBA" id="ARBA00022982"/>
    </source>
</evidence>
<dbReference type="PROSITE" id="PS00191">
    <property type="entry name" value="CYTOCHROME_B5_1"/>
    <property type="match status" value="1"/>
</dbReference>
<dbReference type="Proteomes" id="UP000050794">
    <property type="component" value="Unassembled WGS sequence"/>
</dbReference>
<dbReference type="InterPro" id="IPR036400">
    <property type="entry name" value="Cyt_B5-like_heme/steroid_sf"/>
</dbReference>
<keyword evidence="7" id="KW-0492">Microsome</keyword>
<evidence type="ECO:0000256" key="14">
    <source>
        <dbReference type="RuleBase" id="RU362121"/>
    </source>
</evidence>
<evidence type="ECO:0000256" key="6">
    <source>
        <dbReference type="ARBA" id="ARBA00022824"/>
    </source>
</evidence>
<keyword evidence="9 14" id="KW-0408">Iron</keyword>
<dbReference type="GO" id="GO:0020037">
    <property type="term" value="F:heme binding"/>
    <property type="evidence" value="ECO:0007669"/>
    <property type="project" value="UniProtKB-UniRule"/>
</dbReference>
<evidence type="ECO:0000256" key="7">
    <source>
        <dbReference type="ARBA" id="ARBA00022848"/>
    </source>
</evidence>
<evidence type="ECO:0000256" key="12">
    <source>
        <dbReference type="ARBA" id="ARBA00038168"/>
    </source>
</evidence>
<feature type="domain" description="Cytochrome b5 heme-binding" evidence="15">
    <location>
        <begin position="13"/>
        <end position="89"/>
    </location>
</feature>
<comment type="similarity">
    <text evidence="12 14">Belongs to the cytochrome b5 family.</text>
</comment>
<evidence type="ECO:0000256" key="1">
    <source>
        <dbReference type="ARBA" id="ARBA00004131"/>
    </source>
</evidence>
<evidence type="ECO:0000256" key="3">
    <source>
        <dbReference type="ARBA" id="ARBA00022617"/>
    </source>
</evidence>
<dbReference type="SMART" id="SM01117">
    <property type="entry name" value="Cyt-b5"/>
    <property type="match status" value="1"/>
</dbReference>
<evidence type="ECO:0000256" key="11">
    <source>
        <dbReference type="ARBA" id="ARBA00037877"/>
    </source>
</evidence>
<evidence type="ECO:0000313" key="17">
    <source>
        <dbReference type="WBParaSite" id="TCNE_0001379701-mRNA-1"/>
    </source>
</evidence>
<comment type="subcellular location">
    <subcellularLocation>
        <location evidence="1">Endoplasmic reticulum membrane</location>
        <topology evidence="1">Single-pass membrane protein</topology>
        <orientation evidence="1">Cytoplasmic side</orientation>
    </subcellularLocation>
    <subcellularLocation>
        <location evidence="11">Microsome membrane</location>
        <topology evidence="11">Single-pass membrane protein</topology>
        <orientation evidence="11">Cytoplasmic side</orientation>
    </subcellularLocation>
</comment>
<protein>
    <recommendedName>
        <fullName evidence="13">Cytochrome b5</fullName>
    </recommendedName>
</protein>
<dbReference type="FunFam" id="3.10.120.10:FF:000002">
    <property type="entry name" value="Cytochrome b5 type B"/>
    <property type="match status" value="1"/>
</dbReference>
<dbReference type="GO" id="GO:0005789">
    <property type="term" value="C:endoplasmic reticulum membrane"/>
    <property type="evidence" value="ECO:0007669"/>
    <property type="project" value="UniProtKB-SubCell"/>
</dbReference>
<evidence type="ECO:0000256" key="2">
    <source>
        <dbReference type="ARBA" id="ARBA00022448"/>
    </source>
</evidence>
<keyword evidence="10 14" id="KW-0472">Membrane</keyword>
<proteinExistence type="inferred from homology"/>
<keyword evidence="16" id="KW-1185">Reference proteome</keyword>
<keyword evidence="3 14" id="KW-0349">Heme</keyword>
<keyword evidence="14" id="KW-1133">Transmembrane helix</keyword>
<evidence type="ECO:0000256" key="10">
    <source>
        <dbReference type="ARBA" id="ARBA00023136"/>
    </source>
</evidence>
<dbReference type="AlphaFoldDB" id="A0A183UZ77"/>
<keyword evidence="6" id="KW-0256">Endoplasmic reticulum</keyword>
<name>A0A183UZ77_TOXCA</name>
<keyword evidence="5 14" id="KW-0479">Metal-binding</keyword>
<dbReference type="InterPro" id="IPR018506">
    <property type="entry name" value="Cyt_B5_heme-BS"/>
</dbReference>
<keyword evidence="4 14" id="KW-0812">Transmembrane</keyword>
<dbReference type="Gene3D" id="3.10.120.10">
    <property type="entry name" value="Cytochrome b5-like heme/steroid binding domain"/>
    <property type="match status" value="1"/>
</dbReference>
<reference evidence="17" key="1">
    <citation type="submission" date="2016-06" db="UniProtKB">
        <authorList>
            <consortium name="WormBaseParasite"/>
        </authorList>
    </citation>
    <scope>IDENTIFICATION</scope>
</reference>
<dbReference type="WBParaSite" id="TCNE_0001379701-mRNA-1">
    <property type="protein sequence ID" value="TCNE_0001379701-mRNA-1"/>
    <property type="gene ID" value="TCNE_0001379701"/>
</dbReference>
<keyword evidence="8" id="KW-0249">Electron transport</keyword>
<dbReference type="PANTHER" id="PTHR19359:SF150">
    <property type="entry name" value="CYTOCHROME B5"/>
    <property type="match status" value="1"/>
</dbReference>
<evidence type="ECO:0000256" key="13">
    <source>
        <dbReference type="ARBA" id="ARBA00039806"/>
    </source>
</evidence>
<organism evidence="16 17">
    <name type="scientific">Toxocara canis</name>
    <name type="common">Canine roundworm</name>
    <dbReference type="NCBI Taxonomy" id="6265"/>
    <lineage>
        <taxon>Eukaryota</taxon>
        <taxon>Metazoa</taxon>
        <taxon>Ecdysozoa</taxon>
        <taxon>Nematoda</taxon>
        <taxon>Chromadorea</taxon>
        <taxon>Rhabditida</taxon>
        <taxon>Spirurina</taxon>
        <taxon>Ascaridomorpha</taxon>
        <taxon>Ascaridoidea</taxon>
        <taxon>Toxocaridae</taxon>
        <taxon>Toxocara</taxon>
    </lineage>
</organism>
<dbReference type="PROSITE" id="PS50255">
    <property type="entry name" value="CYTOCHROME_B5_2"/>
    <property type="match status" value="1"/>
</dbReference>
<feature type="transmembrane region" description="Helical" evidence="14">
    <location>
        <begin position="120"/>
        <end position="138"/>
    </location>
</feature>
<dbReference type="PRINTS" id="PR00363">
    <property type="entry name" value="CYTOCHROMEB5"/>
</dbReference>
<evidence type="ECO:0000256" key="5">
    <source>
        <dbReference type="ARBA" id="ARBA00022723"/>
    </source>
</evidence>
<dbReference type="InterPro" id="IPR001199">
    <property type="entry name" value="Cyt_B5-like_heme/steroid-bd"/>
</dbReference>